<evidence type="ECO:0000313" key="1">
    <source>
        <dbReference type="EMBL" id="KIJ94059.1"/>
    </source>
</evidence>
<protein>
    <submittedName>
        <fullName evidence="1">Uncharacterized protein</fullName>
    </submittedName>
</protein>
<name>A0A0C9WJ46_9AGAR</name>
<keyword evidence="2" id="KW-1185">Reference proteome</keyword>
<reference evidence="2" key="2">
    <citation type="submission" date="2015-01" db="EMBL/GenBank/DDBJ databases">
        <title>Evolutionary Origins and Diversification of the Mycorrhizal Mutualists.</title>
        <authorList>
            <consortium name="DOE Joint Genome Institute"/>
            <consortium name="Mycorrhizal Genomics Consortium"/>
            <person name="Kohler A."/>
            <person name="Kuo A."/>
            <person name="Nagy L.G."/>
            <person name="Floudas D."/>
            <person name="Copeland A."/>
            <person name="Barry K.W."/>
            <person name="Cichocki N."/>
            <person name="Veneault-Fourrey C."/>
            <person name="LaButti K."/>
            <person name="Lindquist E.A."/>
            <person name="Lipzen A."/>
            <person name="Lundell T."/>
            <person name="Morin E."/>
            <person name="Murat C."/>
            <person name="Riley R."/>
            <person name="Ohm R."/>
            <person name="Sun H."/>
            <person name="Tunlid A."/>
            <person name="Henrissat B."/>
            <person name="Grigoriev I.V."/>
            <person name="Hibbett D.S."/>
            <person name="Martin F."/>
        </authorList>
    </citation>
    <scope>NUCLEOTIDE SEQUENCE [LARGE SCALE GENOMIC DNA]</scope>
    <source>
        <strain evidence="2">LaAM-08-1</strain>
    </source>
</reference>
<accession>A0A0C9WJ46</accession>
<gene>
    <name evidence="1" type="ORF">K443DRAFT_134867</name>
</gene>
<proteinExistence type="predicted"/>
<dbReference type="HOGENOM" id="CLU_1949192_0_0_1"/>
<dbReference type="EMBL" id="KN838811">
    <property type="protein sequence ID" value="KIJ94059.1"/>
    <property type="molecule type" value="Genomic_DNA"/>
</dbReference>
<evidence type="ECO:0000313" key="2">
    <source>
        <dbReference type="Proteomes" id="UP000054477"/>
    </source>
</evidence>
<dbReference type="AlphaFoldDB" id="A0A0C9WJ46"/>
<reference evidence="1 2" key="1">
    <citation type="submission" date="2014-04" db="EMBL/GenBank/DDBJ databases">
        <authorList>
            <consortium name="DOE Joint Genome Institute"/>
            <person name="Kuo A."/>
            <person name="Kohler A."/>
            <person name="Nagy L.G."/>
            <person name="Floudas D."/>
            <person name="Copeland A."/>
            <person name="Barry K.W."/>
            <person name="Cichocki N."/>
            <person name="Veneault-Fourrey C."/>
            <person name="LaButti K."/>
            <person name="Lindquist E.A."/>
            <person name="Lipzen A."/>
            <person name="Lundell T."/>
            <person name="Morin E."/>
            <person name="Murat C."/>
            <person name="Sun H."/>
            <person name="Tunlid A."/>
            <person name="Henrissat B."/>
            <person name="Grigoriev I.V."/>
            <person name="Hibbett D.S."/>
            <person name="Martin F."/>
            <person name="Nordberg H.P."/>
            <person name="Cantor M.N."/>
            <person name="Hua S.X."/>
        </authorList>
    </citation>
    <scope>NUCLEOTIDE SEQUENCE [LARGE SCALE GENOMIC DNA]</scope>
    <source>
        <strain evidence="1 2">LaAM-08-1</strain>
    </source>
</reference>
<sequence>MLTSISLTPATPPPYRPDEPILSVLYRDYKDFTFRQTGFSILSWLMMPNIIFNLHGEKEAGKLLEAYHEQFKAEVALRRVSSPAFIKQEDGEPPKQAEVKALIDRIVARAEMELEFYRKVQTWNDFEIW</sequence>
<dbReference type="OrthoDB" id="10288045at2759"/>
<dbReference type="Proteomes" id="UP000054477">
    <property type="component" value="Unassembled WGS sequence"/>
</dbReference>
<organism evidence="1 2">
    <name type="scientific">Laccaria amethystina LaAM-08-1</name>
    <dbReference type="NCBI Taxonomy" id="1095629"/>
    <lineage>
        <taxon>Eukaryota</taxon>
        <taxon>Fungi</taxon>
        <taxon>Dikarya</taxon>
        <taxon>Basidiomycota</taxon>
        <taxon>Agaricomycotina</taxon>
        <taxon>Agaricomycetes</taxon>
        <taxon>Agaricomycetidae</taxon>
        <taxon>Agaricales</taxon>
        <taxon>Agaricineae</taxon>
        <taxon>Hydnangiaceae</taxon>
        <taxon>Laccaria</taxon>
    </lineage>
</organism>